<keyword evidence="1" id="KW-0446">Lipid-binding</keyword>
<dbReference type="Gene3D" id="3.40.50.10170">
    <property type="match status" value="1"/>
</dbReference>
<dbReference type="InterPro" id="IPR043168">
    <property type="entry name" value="DegV_C"/>
</dbReference>
<dbReference type="NCBIfam" id="TIGR00762">
    <property type="entry name" value="DegV"/>
    <property type="match status" value="1"/>
</dbReference>
<evidence type="ECO:0000256" key="1">
    <source>
        <dbReference type="ARBA" id="ARBA00023121"/>
    </source>
</evidence>
<comment type="caution">
    <text evidence="2">The sequence shown here is derived from an EMBL/GenBank/DDBJ whole genome shotgun (WGS) entry which is preliminary data.</text>
</comment>
<dbReference type="RefSeq" id="WP_039681474.1">
    <property type="nucleotide sequence ID" value="NZ_JAWGXO010000018.1"/>
</dbReference>
<name>A0A0B3WLR7_9FIRM</name>
<organism evidence="2 3">
    <name type="scientific">Terrisporobacter othiniensis</name>
    <dbReference type="NCBI Taxonomy" id="1577792"/>
    <lineage>
        <taxon>Bacteria</taxon>
        <taxon>Bacillati</taxon>
        <taxon>Bacillota</taxon>
        <taxon>Clostridia</taxon>
        <taxon>Peptostreptococcales</taxon>
        <taxon>Peptostreptococcaceae</taxon>
        <taxon>Terrisporobacter</taxon>
    </lineage>
</organism>
<keyword evidence="3" id="KW-1185">Reference proteome</keyword>
<dbReference type="InterPro" id="IPR003797">
    <property type="entry name" value="DegV"/>
</dbReference>
<dbReference type="PANTHER" id="PTHR33434">
    <property type="entry name" value="DEGV DOMAIN-CONTAINING PROTEIN DR_1986-RELATED"/>
    <property type="match status" value="1"/>
</dbReference>
<dbReference type="STRING" id="1577792.QX51_19055"/>
<dbReference type="Proteomes" id="UP000031189">
    <property type="component" value="Unassembled WGS sequence"/>
</dbReference>
<sequence>MAIKIVTDSTSYIPKEYVNKYDIKIASLNVVMDGESRREVDIDNKNFYEDMSKSSEIPKSSQPIPEEMLSIFKDIIANGDSIVGIFLSSKMSGTYSNANMIKNMILEDYPKANIEILDSKTNCMQMGFAAIKAGEAAKEGKSMEEVVALAQYVLDHSRFLFTPETLEYLKKGGRIGGAAALFGNLFQIKPILTVVDGETSIFKKVRTRKKAVDEIVGTVLNEIELKGLGDVIVHHINCEEEGMKLAKALENKLGQKVGIQSIGPVIGLHVGPGSIGIAYYTK</sequence>
<dbReference type="Gene3D" id="3.30.1180.10">
    <property type="match status" value="1"/>
</dbReference>
<accession>A0A0B3WLR7</accession>
<protein>
    <submittedName>
        <fullName evidence="2">DegV domain-containing protein</fullName>
    </submittedName>
</protein>
<reference evidence="2 3" key="1">
    <citation type="submission" date="2014-12" db="EMBL/GenBank/DDBJ databases">
        <title>Draft genome sequence of Terrisporobacter sp. 08-306576, isolated from the blood culture of a bacteremia patient.</title>
        <authorList>
            <person name="Lund L.C."/>
            <person name="Sydenham T.V."/>
            <person name="Hogh S.V."/>
            <person name="Skov M.N."/>
            <person name="Kemp M."/>
            <person name="Justesen U.S."/>
        </authorList>
    </citation>
    <scope>NUCLEOTIDE SEQUENCE [LARGE SCALE GENOMIC DNA]</scope>
    <source>
        <strain evidence="2 3">08-306576</strain>
    </source>
</reference>
<dbReference type="AlphaFoldDB" id="A0A0B3WLR7"/>
<dbReference type="EMBL" id="JWHR01000164">
    <property type="protein sequence ID" value="KHS55530.1"/>
    <property type="molecule type" value="Genomic_DNA"/>
</dbReference>
<dbReference type="PANTHER" id="PTHR33434:SF2">
    <property type="entry name" value="FATTY ACID-BINDING PROTEIN TM_1468"/>
    <property type="match status" value="1"/>
</dbReference>
<dbReference type="InterPro" id="IPR050270">
    <property type="entry name" value="DegV_domain_contain"/>
</dbReference>
<dbReference type="SUPFAM" id="SSF82549">
    <property type="entry name" value="DAK1/DegV-like"/>
    <property type="match status" value="1"/>
</dbReference>
<dbReference type="PROSITE" id="PS51482">
    <property type="entry name" value="DEGV"/>
    <property type="match status" value="1"/>
</dbReference>
<gene>
    <name evidence="2" type="ORF">QX51_19055</name>
</gene>
<dbReference type="Pfam" id="PF02645">
    <property type="entry name" value="DegV"/>
    <property type="match status" value="1"/>
</dbReference>
<evidence type="ECO:0000313" key="3">
    <source>
        <dbReference type="Proteomes" id="UP000031189"/>
    </source>
</evidence>
<evidence type="ECO:0000313" key="2">
    <source>
        <dbReference type="EMBL" id="KHS55530.1"/>
    </source>
</evidence>
<dbReference type="OrthoDB" id="9780216at2"/>
<proteinExistence type="predicted"/>
<dbReference type="GO" id="GO:0008289">
    <property type="term" value="F:lipid binding"/>
    <property type="evidence" value="ECO:0007669"/>
    <property type="project" value="UniProtKB-KW"/>
</dbReference>